<dbReference type="Proteomes" id="UP000198639">
    <property type="component" value="Unassembled WGS sequence"/>
</dbReference>
<dbReference type="Pfam" id="PF00582">
    <property type="entry name" value="Usp"/>
    <property type="match status" value="1"/>
</dbReference>
<dbReference type="EMBL" id="FOLD01000021">
    <property type="protein sequence ID" value="SFD28879.1"/>
    <property type="molecule type" value="Genomic_DNA"/>
</dbReference>
<evidence type="ECO:0000256" key="1">
    <source>
        <dbReference type="ARBA" id="ARBA00008791"/>
    </source>
</evidence>
<reference evidence="4" key="1">
    <citation type="submission" date="2016-10" db="EMBL/GenBank/DDBJ databases">
        <authorList>
            <person name="Varghese N."/>
            <person name="Submissions S."/>
        </authorList>
    </citation>
    <scope>NUCLEOTIDE SEQUENCE [LARGE SCALE GENOMIC DNA]</scope>
    <source>
        <strain evidence="4">CGMCC 1.12041</strain>
    </source>
</reference>
<gene>
    <name evidence="3" type="ORF">SAMN05216204_12110</name>
</gene>
<evidence type="ECO:0000313" key="4">
    <source>
        <dbReference type="Proteomes" id="UP000198639"/>
    </source>
</evidence>
<organism evidence="3 4">
    <name type="scientific">Massilia yuzhufengensis</name>
    <dbReference type="NCBI Taxonomy" id="1164594"/>
    <lineage>
        <taxon>Bacteria</taxon>
        <taxon>Pseudomonadati</taxon>
        <taxon>Pseudomonadota</taxon>
        <taxon>Betaproteobacteria</taxon>
        <taxon>Burkholderiales</taxon>
        <taxon>Oxalobacteraceae</taxon>
        <taxon>Telluria group</taxon>
        <taxon>Massilia</taxon>
    </lineage>
</organism>
<dbReference type="SUPFAM" id="SSF52402">
    <property type="entry name" value="Adenine nucleotide alpha hydrolases-like"/>
    <property type="match status" value="2"/>
</dbReference>
<dbReference type="Gene3D" id="3.40.50.12370">
    <property type="match status" value="1"/>
</dbReference>
<protein>
    <submittedName>
        <fullName evidence="3">Universal stress protein family protein</fullName>
    </submittedName>
</protein>
<dbReference type="InterPro" id="IPR006015">
    <property type="entry name" value="Universal_stress_UspA"/>
</dbReference>
<dbReference type="AlphaFoldDB" id="A0A1I1R3K5"/>
<keyword evidence="4" id="KW-1185">Reference proteome</keyword>
<accession>A0A1I1R3K5</accession>
<feature type="domain" description="UspA" evidence="2">
    <location>
        <begin position="157"/>
        <end position="278"/>
    </location>
</feature>
<dbReference type="PANTHER" id="PTHR46268">
    <property type="entry name" value="STRESS RESPONSE PROTEIN NHAX"/>
    <property type="match status" value="1"/>
</dbReference>
<name>A0A1I1R3K5_9BURK</name>
<evidence type="ECO:0000313" key="3">
    <source>
        <dbReference type="EMBL" id="SFD28879.1"/>
    </source>
</evidence>
<proteinExistence type="inferred from homology"/>
<dbReference type="PANTHER" id="PTHR46268:SF15">
    <property type="entry name" value="UNIVERSAL STRESS PROTEIN HP_0031"/>
    <property type="match status" value="1"/>
</dbReference>
<sequence>MYKTILVHVDGSSRQDSRLRAAVRLATEDDAHLIGSAATGISWMDFAVLAGSAGAPVQAVDLGALRDAALLRLQAFSEQAGRLGVASHEARLIEDAAGYGLLLQSRYADLVVLSQDSDDDPGPPPPVRRLPEMLALNGTRPVLVVPASYADEPIPGTVVAGWDGRVPALRALDAALPLLQRATTVKLVTINPYPQSGLHGEEPGADMGLYLARHGVAVEVVAERTSATVGSTLAGMARDCGAGLMVCGAYGHSRFHEWMLGGATRELLERAPVPLLIAH</sequence>
<dbReference type="STRING" id="1164594.SAMN05216204_12110"/>
<dbReference type="InterPro" id="IPR006016">
    <property type="entry name" value="UspA"/>
</dbReference>
<evidence type="ECO:0000259" key="2">
    <source>
        <dbReference type="Pfam" id="PF00582"/>
    </source>
</evidence>
<dbReference type="OrthoDB" id="9804721at2"/>
<dbReference type="PRINTS" id="PR01438">
    <property type="entry name" value="UNVRSLSTRESS"/>
</dbReference>
<dbReference type="RefSeq" id="WP_091875689.1">
    <property type="nucleotide sequence ID" value="NZ_FOLD01000021.1"/>
</dbReference>
<dbReference type="CDD" id="cd00293">
    <property type="entry name" value="USP-like"/>
    <property type="match status" value="1"/>
</dbReference>
<comment type="similarity">
    <text evidence="1">Belongs to the universal stress protein A family.</text>
</comment>